<reference evidence="4 5" key="1">
    <citation type="submission" date="2017-07" db="EMBL/GenBank/DDBJ databases">
        <title>Complete genome sequence of Oryzomicrobium terrae TPP412.</title>
        <authorList>
            <person name="Chiu L.-W."/>
            <person name="Lo K.-J."/>
            <person name="Tsai Y.-M."/>
            <person name="Lin S.-S."/>
            <person name="Kuo C.-H."/>
            <person name="Liu C.-T."/>
        </authorList>
    </citation>
    <scope>NUCLEOTIDE SEQUENCE [LARGE SCALE GENOMIC DNA]</scope>
    <source>
        <strain evidence="4 5">TPP412</strain>
    </source>
</reference>
<dbReference type="Pfam" id="PF04336">
    <property type="entry name" value="ACP_PD"/>
    <property type="match status" value="2"/>
</dbReference>
<evidence type="ECO:0000256" key="3">
    <source>
        <dbReference type="ARBA" id="ARBA00023098"/>
    </source>
</evidence>
<dbReference type="AlphaFoldDB" id="A0A5C1EBJ6"/>
<name>A0A5C1EBJ6_9RHOO</name>
<dbReference type="PANTHER" id="PTHR38764">
    <property type="entry name" value="ACYL CARRIER PROTEIN PHOSPHODIESTERASE"/>
    <property type="match status" value="1"/>
</dbReference>
<proteinExistence type="predicted"/>
<sequence length="283" mass="29705">MNYLAHAVLAGPDPLLRLGGLMGDFVKGPLSPAPAHLPERLTQGLRLHRAIDAYAETHPAFRASRARVSPERRRVAGIMVDLFYDHFLARGWAAWPAAPGFAAFSGNVSLAATPGAVLAPPPASAETGVAASPDHGIGTVDSGTAGIGAPTKRGCAQAAATSVADRAAPERDRPVVDLATYCTATYALFADHAALLPPRLAEVAPLMAAHDWLGSYAEAATIALALDRMAARRFSRPTPLAGGGIELLDDYDGFAADFRAFFADALDFARQWRQREGLAEGGE</sequence>
<dbReference type="PANTHER" id="PTHR38764:SF1">
    <property type="entry name" value="ACYL CARRIER PROTEIN PHOSPHODIESTERASE"/>
    <property type="match status" value="1"/>
</dbReference>
<evidence type="ECO:0000256" key="1">
    <source>
        <dbReference type="ARBA" id="ARBA00022516"/>
    </source>
</evidence>
<dbReference type="InterPro" id="IPR007431">
    <property type="entry name" value="ACP_PD"/>
</dbReference>
<protein>
    <recommendedName>
        <fullName evidence="6">Acyl carrier protein phosphodiesterase</fullName>
    </recommendedName>
</protein>
<dbReference type="Proteomes" id="UP000323671">
    <property type="component" value="Chromosome"/>
</dbReference>
<keyword evidence="3" id="KW-0443">Lipid metabolism</keyword>
<evidence type="ECO:0000256" key="2">
    <source>
        <dbReference type="ARBA" id="ARBA00022801"/>
    </source>
</evidence>
<evidence type="ECO:0000313" key="5">
    <source>
        <dbReference type="Proteomes" id="UP000323671"/>
    </source>
</evidence>
<evidence type="ECO:0008006" key="6">
    <source>
        <dbReference type="Google" id="ProtNLM"/>
    </source>
</evidence>
<keyword evidence="1" id="KW-0444">Lipid biosynthesis</keyword>
<evidence type="ECO:0000313" key="4">
    <source>
        <dbReference type="EMBL" id="QEL66263.1"/>
    </source>
</evidence>
<gene>
    <name evidence="4" type="ORF">OTERR_27870</name>
</gene>
<dbReference type="GO" id="GO:0008770">
    <property type="term" value="F:[acyl-carrier-protein] phosphodiesterase activity"/>
    <property type="evidence" value="ECO:0007669"/>
    <property type="project" value="InterPro"/>
</dbReference>
<dbReference type="KEGG" id="otr:OTERR_27870"/>
<dbReference type="RefSeq" id="WP_425466017.1">
    <property type="nucleotide sequence ID" value="NZ_CP022579.1"/>
</dbReference>
<keyword evidence="2" id="KW-0378">Hydrolase</keyword>
<accession>A0A5C1EBJ6</accession>
<dbReference type="EMBL" id="CP022579">
    <property type="protein sequence ID" value="QEL66263.1"/>
    <property type="molecule type" value="Genomic_DNA"/>
</dbReference>
<dbReference type="GO" id="GO:0006633">
    <property type="term" value="P:fatty acid biosynthetic process"/>
    <property type="evidence" value="ECO:0007669"/>
    <property type="project" value="InterPro"/>
</dbReference>
<organism evidence="4 5">
    <name type="scientific">Oryzomicrobium terrae</name>
    <dbReference type="NCBI Taxonomy" id="1735038"/>
    <lineage>
        <taxon>Bacteria</taxon>
        <taxon>Pseudomonadati</taxon>
        <taxon>Pseudomonadota</taxon>
        <taxon>Betaproteobacteria</taxon>
        <taxon>Rhodocyclales</taxon>
        <taxon>Rhodocyclaceae</taxon>
        <taxon>Oryzomicrobium</taxon>
    </lineage>
</organism>
<keyword evidence="5" id="KW-1185">Reference proteome</keyword>